<dbReference type="AlphaFoldDB" id="A0A1J7HS27"/>
<dbReference type="Gramene" id="OIW15608">
    <property type="protein sequence ID" value="OIW15608"/>
    <property type="gene ID" value="TanjilG_08184"/>
</dbReference>
<evidence type="ECO:0000259" key="1">
    <source>
        <dbReference type="Pfam" id="PF14214"/>
    </source>
</evidence>
<keyword evidence="3" id="KW-1185">Reference proteome</keyword>
<dbReference type="Pfam" id="PF14214">
    <property type="entry name" value="Helitron_like_N"/>
    <property type="match status" value="1"/>
</dbReference>
<dbReference type="PANTHER" id="PTHR45786">
    <property type="entry name" value="DNA BINDING PROTEIN-LIKE"/>
    <property type="match status" value="1"/>
</dbReference>
<reference evidence="2 3" key="1">
    <citation type="journal article" date="2017" name="Plant Biotechnol. J.">
        <title>A comprehensive draft genome sequence for lupin (Lupinus angustifolius), an emerging health food: insights into plant-microbe interactions and legume evolution.</title>
        <authorList>
            <person name="Hane J.K."/>
            <person name="Ming Y."/>
            <person name="Kamphuis L.G."/>
            <person name="Nelson M.N."/>
            <person name="Garg G."/>
            <person name="Atkins C.A."/>
            <person name="Bayer P.E."/>
            <person name="Bravo A."/>
            <person name="Bringans S."/>
            <person name="Cannon S."/>
            <person name="Edwards D."/>
            <person name="Foley R."/>
            <person name="Gao L.L."/>
            <person name="Harrison M.J."/>
            <person name="Huang W."/>
            <person name="Hurgobin B."/>
            <person name="Li S."/>
            <person name="Liu C.W."/>
            <person name="McGrath A."/>
            <person name="Morahan G."/>
            <person name="Murray J."/>
            <person name="Weller J."/>
            <person name="Jian J."/>
            <person name="Singh K.B."/>
        </authorList>
    </citation>
    <scope>NUCLEOTIDE SEQUENCE [LARGE SCALE GENOMIC DNA]</scope>
    <source>
        <strain evidence="3">cv. Tanjil</strain>
        <tissue evidence="2">Whole plant</tissue>
    </source>
</reference>
<feature type="domain" description="Helitron helicase-like" evidence="1">
    <location>
        <begin position="126"/>
        <end position="292"/>
    </location>
</feature>
<dbReference type="InterPro" id="IPR025476">
    <property type="entry name" value="Helitron_helicase-like"/>
</dbReference>
<dbReference type="OrthoDB" id="1933868at2759"/>
<name>A0A1J7HS27_LUPAN</name>
<proteinExistence type="predicted"/>
<dbReference type="Proteomes" id="UP000188354">
    <property type="component" value="Chromosome LG03"/>
</dbReference>
<accession>A0A1J7HS27</accession>
<dbReference type="STRING" id="3871.A0A1J7HS27"/>
<dbReference type="KEGG" id="lang:109343165"/>
<evidence type="ECO:0000313" key="3">
    <source>
        <dbReference type="Proteomes" id="UP000188354"/>
    </source>
</evidence>
<organism evidence="2 3">
    <name type="scientific">Lupinus angustifolius</name>
    <name type="common">Narrow-leaved blue lupine</name>
    <dbReference type="NCBI Taxonomy" id="3871"/>
    <lineage>
        <taxon>Eukaryota</taxon>
        <taxon>Viridiplantae</taxon>
        <taxon>Streptophyta</taxon>
        <taxon>Embryophyta</taxon>
        <taxon>Tracheophyta</taxon>
        <taxon>Spermatophyta</taxon>
        <taxon>Magnoliopsida</taxon>
        <taxon>eudicotyledons</taxon>
        <taxon>Gunneridae</taxon>
        <taxon>Pentapetalae</taxon>
        <taxon>rosids</taxon>
        <taxon>fabids</taxon>
        <taxon>Fabales</taxon>
        <taxon>Fabaceae</taxon>
        <taxon>Papilionoideae</taxon>
        <taxon>50 kb inversion clade</taxon>
        <taxon>genistoids sensu lato</taxon>
        <taxon>core genistoids</taxon>
        <taxon>Genisteae</taxon>
        <taxon>Lupinus</taxon>
    </lineage>
</organism>
<evidence type="ECO:0000313" key="2">
    <source>
        <dbReference type="EMBL" id="OIW15608.1"/>
    </source>
</evidence>
<protein>
    <recommendedName>
        <fullName evidence="1">Helitron helicase-like domain-containing protein</fullName>
    </recommendedName>
</protein>
<gene>
    <name evidence="2" type="ORF">TanjilG_08184</name>
</gene>
<dbReference type="PANTHER" id="PTHR45786:SF66">
    <property type="entry name" value="HOOK MOTIF PROTEIN, PUTATIVE-RELATED"/>
    <property type="match status" value="1"/>
</dbReference>
<dbReference type="EMBL" id="CM007363">
    <property type="protein sequence ID" value="OIW15608.1"/>
    <property type="molecule type" value="Genomic_DNA"/>
</dbReference>
<sequence>MLDENNVHAKAFKMARERLKDGVIPNFKLKLISEMSSDGRVNNLPTVSEVVALIVGDIDSKSQRDIIMETQTGHLKRIDELHASYLAFQYPLLFPFGEDGYRHDVCHRARANSQNRKRNRLTVREWISFRLQTRKNEAQTLLRSRRLFHQFLVDAYTMVESERLSFIKRNQSKLRVDKYRNLNQSQTNDQSDGSNIGKRFILPSTSVGSRRYMDQLYFDGMAICSSLGFPDFFLTMTCNPNWPEILRFVNPLSLKLHDRPDIISRVFKMKFEQLLQDIKKRHVLGKVMACKYIFDNIFNFISYMLVYK</sequence>
<dbReference type="OMA" id="ARNEVIM"/>